<dbReference type="GO" id="GO:0005634">
    <property type="term" value="C:nucleus"/>
    <property type="evidence" value="ECO:0007669"/>
    <property type="project" value="TreeGrafter"/>
</dbReference>
<dbReference type="EMBL" id="PUHW01000161">
    <property type="protein sequence ID" value="KAG0688331.1"/>
    <property type="molecule type" value="Genomic_DNA"/>
</dbReference>
<dbReference type="GO" id="GO:0006260">
    <property type="term" value="P:DNA replication"/>
    <property type="evidence" value="ECO:0007669"/>
    <property type="project" value="UniProtKB-KW"/>
</dbReference>
<dbReference type="InterPro" id="IPR003959">
    <property type="entry name" value="ATPase_AAA_core"/>
</dbReference>
<name>A0A9P6WJX8_9ASCO</name>
<dbReference type="PANTHER" id="PTHR23389:SF6">
    <property type="entry name" value="REPLICATION FACTOR C SUBUNIT 1"/>
    <property type="match status" value="1"/>
</dbReference>
<evidence type="ECO:0000256" key="1">
    <source>
        <dbReference type="ARBA" id="ARBA00022705"/>
    </source>
</evidence>
<dbReference type="CDD" id="cd00009">
    <property type="entry name" value="AAA"/>
    <property type="match status" value="1"/>
</dbReference>
<dbReference type="Proteomes" id="UP000697127">
    <property type="component" value="Unassembled WGS sequence"/>
</dbReference>
<dbReference type="InterPro" id="IPR003593">
    <property type="entry name" value="AAA+_ATPase"/>
</dbReference>
<dbReference type="SUPFAM" id="SSF52540">
    <property type="entry name" value="P-loop containing nucleoside triphosphate hydrolases"/>
    <property type="match status" value="1"/>
</dbReference>
<dbReference type="PANTHER" id="PTHR23389">
    <property type="entry name" value="CHROMOSOME TRANSMISSION FIDELITY FACTOR 18"/>
    <property type="match status" value="1"/>
</dbReference>
<feature type="domain" description="AAA+ ATPase" evidence="2">
    <location>
        <begin position="363"/>
        <end position="488"/>
    </location>
</feature>
<keyword evidence="1" id="KW-0235">DNA replication</keyword>
<reference evidence="3" key="1">
    <citation type="submission" date="2020-11" db="EMBL/GenBank/DDBJ databases">
        <title>Kefir isolates.</title>
        <authorList>
            <person name="Marcisauskas S."/>
            <person name="Kim Y."/>
            <person name="Blasche S."/>
        </authorList>
    </citation>
    <scope>NUCLEOTIDE SEQUENCE</scope>
    <source>
        <strain evidence="3">Olga-1</strain>
    </source>
</reference>
<proteinExistence type="predicted"/>
<protein>
    <recommendedName>
        <fullName evidence="2">AAA+ ATPase domain-containing protein</fullName>
    </recommendedName>
</protein>
<evidence type="ECO:0000259" key="2">
    <source>
        <dbReference type="SMART" id="SM00382"/>
    </source>
</evidence>
<sequence>MVLVNSDSFTTTTRKSFSPAQLLCMNKPTKSEATKINIQSETNKDKNVIILDDYDDNNIKSPLPSSSLLKKKSSINLTQLLSGNQKRNNQKKETFIVKLKLPPNNIIKPSLIVNFKYKKSSKNLKIHPKSSSHPFFKAIIDKMNIQQNEIKFESNIIKPKILNLPKLNKSNFKIRNLSKDEEIFYNRKLSFKNIFPPKLNSILKLNFNDLDFLLFYSKYKFINDSNSNSNYLNRKINSSYIITTIDNDPNLSLNLIKQRYLHLNFDDRFNKFFQFDYCQALNGNNIDQWCDIYKPLDHQQNLQKNYISTNVFNWLKDSFSKFKTVNQSKRKKKLSKKKQIKEEFDSFIVYSDDEIEFDNYSTKVPCLIIEGPIGCGKTTLIHSIVEDELGGHVFEFNSNQSRSRKELEFNLKQIGTTTMLKQKKSVIMFDDVNLINEESDKDFWLSINDLLVFSYRPVILITNDIKWIPKNIVNESTIYKLNPIENFEIYQYLDLISLSRNLNLDSKILDKLSSFDLRKSLMELQMFSYKFDISNVGLTNITVINDNENIKDSKQTNLEKLNKVYEDNELKYFTNSIEMEMEIENEFEDKYEYEDEFENEYEYELNYNKFQDKINDNFKSDKISTIEFYVSKYFSNGSRSKTCRYMDADDYNKKHPANCFYSLPRDKLAVDLFSMIRVMAQKEFTRVQNNNPRRFELDPLEIYDDLFLVDV</sequence>
<evidence type="ECO:0000313" key="3">
    <source>
        <dbReference type="EMBL" id="KAG0688331.1"/>
    </source>
</evidence>
<dbReference type="Pfam" id="PF00004">
    <property type="entry name" value="AAA"/>
    <property type="match status" value="1"/>
</dbReference>
<accession>A0A9P6WJX8</accession>
<dbReference type="AlphaFoldDB" id="A0A9P6WJX8"/>
<dbReference type="Gene3D" id="3.40.50.300">
    <property type="entry name" value="P-loop containing nucleotide triphosphate hydrolases"/>
    <property type="match status" value="1"/>
</dbReference>
<organism evidence="3 4">
    <name type="scientific">Pichia californica</name>
    <dbReference type="NCBI Taxonomy" id="460514"/>
    <lineage>
        <taxon>Eukaryota</taxon>
        <taxon>Fungi</taxon>
        <taxon>Dikarya</taxon>
        <taxon>Ascomycota</taxon>
        <taxon>Saccharomycotina</taxon>
        <taxon>Pichiomycetes</taxon>
        <taxon>Pichiales</taxon>
        <taxon>Pichiaceae</taxon>
        <taxon>Pichia</taxon>
    </lineage>
</organism>
<dbReference type="GO" id="GO:0003677">
    <property type="term" value="F:DNA binding"/>
    <property type="evidence" value="ECO:0007669"/>
    <property type="project" value="TreeGrafter"/>
</dbReference>
<dbReference type="GO" id="GO:0005524">
    <property type="term" value="F:ATP binding"/>
    <property type="evidence" value="ECO:0007669"/>
    <property type="project" value="InterPro"/>
</dbReference>
<dbReference type="SMART" id="SM00382">
    <property type="entry name" value="AAA"/>
    <property type="match status" value="1"/>
</dbReference>
<gene>
    <name evidence="3" type="ORF">C6P40_001127</name>
</gene>
<dbReference type="InterPro" id="IPR027417">
    <property type="entry name" value="P-loop_NTPase"/>
</dbReference>
<comment type="caution">
    <text evidence="3">The sequence shown here is derived from an EMBL/GenBank/DDBJ whole genome shotgun (WGS) entry which is preliminary data.</text>
</comment>
<evidence type="ECO:0000313" key="4">
    <source>
        <dbReference type="Proteomes" id="UP000697127"/>
    </source>
</evidence>
<dbReference type="GO" id="GO:0016887">
    <property type="term" value="F:ATP hydrolysis activity"/>
    <property type="evidence" value="ECO:0007669"/>
    <property type="project" value="InterPro"/>
</dbReference>
<keyword evidence="4" id="KW-1185">Reference proteome</keyword>